<sequence>RGDRTARRQRPVPLSCGWMARISTRNRCSERGIRCAQSATLDTRTGSRKDPFREQTDPKVLRSRASYQRAKRKRAAAPE</sequence>
<name>A0A1A8PVJ6_9TELE</name>
<feature type="region of interest" description="Disordered" evidence="1">
    <location>
        <begin position="38"/>
        <end position="79"/>
    </location>
</feature>
<feature type="non-terminal residue" evidence="2">
    <location>
        <position position="79"/>
    </location>
</feature>
<reference evidence="2" key="2">
    <citation type="submission" date="2016-06" db="EMBL/GenBank/DDBJ databases">
        <title>The genome of a short-lived fish provides insights into sex chromosome evolution and the genetic control of aging.</title>
        <authorList>
            <person name="Reichwald K."/>
            <person name="Felder M."/>
            <person name="Petzold A."/>
            <person name="Koch P."/>
            <person name="Groth M."/>
            <person name="Platzer M."/>
        </authorList>
    </citation>
    <scope>NUCLEOTIDE SEQUENCE</scope>
    <source>
        <tissue evidence="2">Brain</tissue>
    </source>
</reference>
<dbReference type="AlphaFoldDB" id="A0A1A8PVJ6"/>
<evidence type="ECO:0000256" key="1">
    <source>
        <dbReference type="SAM" id="MobiDB-lite"/>
    </source>
</evidence>
<gene>
    <name evidence="2" type="primary">FOXL1</name>
</gene>
<dbReference type="EMBL" id="HAEG01009643">
    <property type="protein sequence ID" value="SBR85032.1"/>
    <property type="molecule type" value="Transcribed_RNA"/>
</dbReference>
<feature type="compositionally biased region" description="Basic and acidic residues" evidence="1">
    <location>
        <begin position="45"/>
        <end position="60"/>
    </location>
</feature>
<protein>
    <submittedName>
        <fullName evidence="2">Forkhead box L1</fullName>
    </submittedName>
</protein>
<evidence type="ECO:0000313" key="2">
    <source>
        <dbReference type="EMBL" id="SBR85032.1"/>
    </source>
</evidence>
<reference evidence="2" key="1">
    <citation type="submission" date="2016-05" db="EMBL/GenBank/DDBJ databases">
        <authorList>
            <person name="Lavstsen T."/>
            <person name="Jespersen J.S."/>
        </authorList>
    </citation>
    <scope>NUCLEOTIDE SEQUENCE</scope>
    <source>
        <tissue evidence="2">Brain</tissue>
    </source>
</reference>
<feature type="compositionally biased region" description="Basic residues" evidence="1">
    <location>
        <begin position="69"/>
        <end position="79"/>
    </location>
</feature>
<proteinExistence type="predicted"/>
<organism evidence="2">
    <name type="scientific">Nothobranchius pienaari</name>
    <dbReference type="NCBI Taxonomy" id="704102"/>
    <lineage>
        <taxon>Eukaryota</taxon>
        <taxon>Metazoa</taxon>
        <taxon>Chordata</taxon>
        <taxon>Craniata</taxon>
        <taxon>Vertebrata</taxon>
        <taxon>Euteleostomi</taxon>
        <taxon>Actinopterygii</taxon>
        <taxon>Neopterygii</taxon>
        <taxon>Teleostei</taxon>
        <taxon>Neoteleostei</taxon>
        <taxon>Acanthomorphata</taxon>
        <taxon>Ovalentaria</taxon>
        <taxon>Atherinomorphae</taxon>
        <taxon>Cyprinodontiformes</taxon>
        <taxon>Nothobranchiidae</taxon>
        <taxon>Nothobranchius</taxon>
    </lineage>
</organism>
<accession>A0A1A8PVJ6</accession>
<feature type="non-terminal residue" evidence="2">
    <location>
        <position position="1"/>
    </location>
</feature>